<feature type="domain" description="ABC transmembrane type-1" evidence="13">
    <location>
        <begin position="930"/>
        <end position="1208"/>
    </location>
</feature>
<dbReference type="PROSITE" id="PS50893">
    <property type="entry name" value="ABC_TRANSPORTER_2"/>
    <property type="match status" value="2"/>
</dbReference>
<accession>A0AA40DVT3</accession>
<dbReference type="FunFam" id="1.20.1560.10:FF:000055">
    <property type="entry name" value="ABC multidrug transporter (Eurofung)"/>
    <property type="match status" value="1"/>
</dbReference>
<dbReference type="Pfam" id="PF24357">
    <property type="entry name" value="TMD0_ABC"/>
    <property type="match status" value="1"/>
</dbReference>
<evidence type="ECO:0000256" key="7">
    <source>
        <dbReference type="ARBA" id="ARBA00022989"/>
    </source>
</evidence>
<evidence type="ECO:0000256" key="9">
    <source>
        <dbReference type="ARBA" id="ARBA00059074"/>
    </source>
</evidence>
<feature type="transmembrane region" description="Helical" evidence="11">
    <location>
        <begin position="924"/>
        <end position="947"/>
    </location>
</feature>
<dbReference type="Gene3D" id="3.40.50.300">
    <property type="entry name" value="P-loop containing nucleotide triphosphate hydrolases"/>
    <property type="match status" value="2"/>
</dbReference>
<feature type="compositionally biased region" description="Polar residues" evidence="10">
    <location>
        <begin position="886"/>
        <end position="895"/>
    </location>
</feature>
<keyword evidence="8 11" id="KW-0472">Membrane</keyword>
<name>A0AA40DVT3_9PEZI</name>
<feature type="transmembrane region" description="Helical" evidence="11">
    <location>
        <begin position="494"/>
        <end position="517"/>
    </location>
</feature>
<dbReference type="Proteomes" id="UP001172101">
    <property type="component" value="Unassembled WGS sequence"/>
</dbReference>
<proteinExistence type="predicted"/>
<dbReference type="PROSITE" id="PS50929">
    <property type="entry name" value="ABC_TM1F"/>
    <property type="match status" value="2"/>
</dbReference>
<dbReference type="InterPro" id="IPR027417">
    <property type="entry name" value="P-loop_NTPase"/>
</dbReference>
<feature type="transmembrane region" description="Helical" evidence="11">
    <location>
        <begin position="72"/>
        <end position="93"/>
    </location>
</feature>
<dbReference type="FunFam" id="1.20.1560.10:FF:000066">
    <property type="entry name" value="ABC multidrug transporter (Eurofung)"/>
    <property type="match status" value="1"/>
</dbReference>
<dbReference type="GeneID" id="85325229"/>
<comment type="function">
    <text evidence="9">ABC-type transporter; part of the gene cluster that mediates the biosynthesis of the phomopsins, a group of hexapeptide mycotoxins which infects lupins and causes lupinosis disease in livestock.</text>
</comment>
<dbReference type="InterPro" id="IPR003439">
    <property type="entry name" value="ABC_transporter-like_ATP-bd"/>
</dbReference>
<evidence type="ECO:0000256" key="5">
    <source>
        <dbReference type="ARBA" id="ARBA00022741"/>
    </source>
</evidence>
<keyword evidence="5" id="KW-0547">Nucleotide-binding</keyword>
<dbReference type="RefSeq" id="XP_060296263.1">
    <property type="nucleotide sequence ID" value="XM_060441959.1"/>
</dbReference>
<dbReference type="Gene3D" id="1.20.1560.10">
    <property type="entry name" value="ABC transporter type 1, transmembrane domain"/>
    <property type="match status" value="2"/>
</dbReference>
<evidence type="ECO:0000256" key="2">
    <source>
        <dbReference type="ARBA" id="ARBA00022448"/>
    </source>
</evidence>
<gene>
    <name evidence="14" type="ORF">B0T26DRAFT_709978</name>
</gene>
<reference evidence="14" key="1">
    <citation type="submission" date="2023-06" db="EMBL/GenBank/DDBJ databases">
        <title>Genome-scale phylogeny and comparative genomics of the fungal order Sordariales.</title>
        <authorList>
            <consortium name="Lawrence Berkeley National Laboratory"/>
            <person name="Hensen N."/>
            <person name="Bonometti L."/>
            <person name="Westerberg I."/>
            <person name="Brannstrom I.O."/>
            <person name="Guillou S."/>
            <person name="Cros-Aarteil S."/>
            <person name="Calhoun S."/>
            <person name="Haridas S."/>
            <person name="Kuo A."/>
            <person name="Mondo S."/>
            <person name="Pangilinan J."/>
            <person name="Riley R."/>
            <person name="LaButti K."/>
            <person name="Andreopoulos B."/>
            <person name="Lipzen A."/>
            <person name="Chen C."/>
            <person name="Yanf M."/>
            <person name="Daum C."/>
            <person name="Ng V."/>
            <person name="Clum A."/>
            <person name="Steindorff A."/>
            <person name="Ohm R."/>
            <person name="Martin F."/>
            <person name="Silar P."/>
            <person name="Natvig D."/>
            <person name="Lalanne C."/>
            <person name="Gautier V."/>
            <person name="Ament-velasquez S.L."/>
            <person name="Kruys A."/>
            <person name="Hutchinson M.I."/>
            <person name="Powell A.J."/>
            <person name="Barry K."/>
            <person name="Miller A.N."/>
            <person name="Grigoriev I.V."/>
            <person name="Debuchy R."/>
            <person name="Gladieux P."/>
            <person name="Thoren M.H."/>
            <person name="Johannesson H."/>
        </authorList>
    </citation>
    <scope>NUCLEOTIDE SEQUENCE</scope>
    <source>
        <strain evidence="14">SMH2392-1A</strain>
    </source>
</reference>
<dbReference type="InterPro" id="IPR003593">
    <property type="entry name" value="AAA+_ATPase"/>
</dbReference>
<feature type="transmembrane region" description="Helical" evidence="11">
    <location>
        <begin position="967"/>
        <end position="992"/>
    </location>
</feature>
<dbReference type="InterPro" id="IPR036640">
    <property type="entry name" value="ABC1_TM_sf"/>
</dbReference>
<feature type="transmembrane region" description="Helical" evidence="11">
    <location>
        <begin position="409"/>
        <end position="430"/>
    </location>
</feature>
<organism evidence="14 15">
    <name type="scientific">Lasiosphaeria miniovina</name>
    <dbReference type="NCBI Taxonomy" id="1954250"/>
    <lineage>
        <taxon>Eukaryota</taxon>
        <taxon>Fungi</taxon>
        <taxon>Dikarya</taxon>
        <taxon>Ascomycota</taxon>
        <taxon>Pezizomycotina</taxon>
        <taxon>Sordariomycetes</taxon>
        <taxon>Sordariomycetidae</taxon>
        <taxon>Sordariales</taxon>
        <taxon>Lasiosphaeriaceae</taxon>
        <taxon>Lasiosphaeria</taxon>
    </lineage>
</organism>
<feature type="transmembrane region" description="Helical" evidence="11">
    <location>
        <begin position="136"/>
        <end position="156"/>
    </location>
</feature>
<dbReference type="FunFam" id="3.40.50.300:FF:000838">
    <property type="entry name" value="ABC multidrug transporter (Eurofung)"/>
    <property type="match status" value="1"/>
</dbReference>
<evidence type="ECO:0000313" key="15">
    <source>
        <dbReference type="Proteomes" id="UP001172101"/>
    </source>
</evidence>
<evidence type="ECO:0000256" key="3">
    <source>
        <dbReference type="ARBA" id="ARBA00022475"/>
    </source>
</evidence>
<keyword evidence="6" id="KW-0067">ATP-binding</keyword>
<evidence type="ECO:0000259" key="13">
    <source>
        <dbReference type="PROSITE" id="PS50929"/>
    </source>
</evidence>
<dbReference type="SUPFAM" id="SSF52540">
    <property type="entry name" value="P-loop containing nucleoside triphosphate hydrolases"/>
    <property type="match status" value="2"/>
</dbReference>
<dbReference type="SUPFAM" id="SSF90123">
    <property type="entry name" value="ABC transporter transmembrane region"/>
    <property type="match status" value="2"/>
</dbReference>
<dbReference type="InterPro" id="IPR011527">
    <property type="entry name" value="ABC1_TM_dom"/>
</dbReference>
<protein>
    <submittedName>
        <fullName evidence="14">Multidrug resistance-associated protein</fullName>
    </submittedName>
</protein>
<feature type="domain" description="ABC transporter" evidence="12">
    <location>
        <begin position="620"/>
        <end position="861"/>
    </location>
</feature>
<sequence length="1511" mass="162293">MATPSGADACGDGWFGPSVVVSPDCRGGFDFTELFEASILNVAPAAVFLLLALVRAIQLVKKTPKVTSSPILVAKLIVAAIFAGIELALLTLVATRPNAGGRVSVAGAVLGFVAALGVSVLTYIEHIKSIRPSFLVSLYLGVTVLLNVATVRTAWLAPDTRAYSACLTASVAVKLLLLGLETVEKRRWLVPGEKSKSRESTSGPFSRGIFAWLNGVLTKGYSALLAPHTLPAVHEKLESADLADRFGRAWDRCTQSHKYALLFAIVKCLRWEIANIAFPRLCLVGLSIAQPFLIGRTVSVLQLSDELSLNMSYGLVGATAIVFIGAAIATSAYEHLGFRTTTMLRGGLMAVVYQKMMALPLGTTSESSAMSLMGSDIEALADYFHATVCDTWANAFQLGLAVWLLQAQMGAVCIAPILVAIGFIAGSFAMGGALSSRQSKWLDATEKRVNFTTEILGAMKNVKLLGLTEAMTAMIEASRVEELRVSKKYRQMQTLRVCIVNLPLIVGQFVAFAAYAIVAKIQGSSNLSVTQAITSLSLINLLLLPLRDLLFAIPDTFSAIGCLQRIQEFLRLELRHESRQLSLAAPASSGRASSAGHGSSVELSRFVSSHDPVPKDETIVSLTNAKFGWKAAEETNTQHSTAGLTLSLPASPTGTLVMVVGPVGSGKTTFLKGLAGETLVASGETYIRYPDMAFCEQTPWLSNESVRDNIVGETRAGTLGFDAEWYRTVIKACALSCDFERMAPAGDATLVGSKGVKLSGGQKQRISIARAVYSRKRIACFDDVLSGLDSATAQAVFSGVFGPGGLLRKMGCTVFLATHSVHHLPDADHIIVFSDNSQAIEQGSFGQLRLKAGGYVQSLDIWDRPDVDAAGGPAREDALPSGAAKSDSSTENTVSLEVEPAEDDMSRQTTDFAVYKYYFRALGWVRVSTLAAWLVLNTGAGTARYIWLNLWSSSPDSASSLRLGYWIGMFATLSVLECLGIIMATFWVWVIVVPAASKNLHAVVLRACMSAPMSFLSNVETGLLVNRFSQDMRLVDMVLPRGFVTTAFQVFGAMGELAIAVVAIPYLAATLPVILGLLVLVQRFYLRTSRQLRLLEIELKAPLYTHFIQSLNGLATIRAFTWTRPYTVKTLRLLDTAQKPYYLLLCIQRWLGLVLNLIVAGLTILMTGMAVGLRGRIDPGLLGIALVVMTTLGQTLSQLIQSWTMLETSLGAVARIRNFVTDTPSEVGKPGNGEDDDKAAADSWPSHGEIEFKNVTISYAVGQDAKPVLRDISLTIQPGEKIGLCGRTGSGKSSLVLALLRLNELVSGHITIDGLDISTVARPLIRQRISCLSQEPFIFPASIRKNADPVGASCSDAEIVAALKRVGVWDSIVFATGAMVEAGGNGDVVARVLDAPLEESTLSHGQRQLFCLARALLKRSRILILDEPTSSLDAQTDGKIQSVIRTAFAGCVVIMVAHRMHTLLDFDRVAVVDSGRIIELGAPRELLAREGGAFARLSNIINRGKDDGDGR</sequence>
<dbReference type="InterPro" id="IPR044726">
    <property type="entry name" value="ABCC_6TM_D2"/>
</dbReference>
<keyword evidence="2" id="KW-0813">Transport</keyword>
<dbReference type="PANTHER" id="PTHR24223:SF399">
    <property type="entry name" value="ABC TRANSPORTER ATNG"/>
    <property type="match status" value="1"/>
</dbReference>
<dbReference type="GO" id="GO:0016887">
    <property type="term" value="F:ATP hydrolysis activity"/>
    <property type="evidence" value="ECO:0007669"/>
    <property type="project" value="InterPro"/>
</dbReference>
<keyword evidence="3" id="KW-1003">Cell membrane</keyword>
<evidence type="ECO:0000256" key="11">
    <source>
        <dbReference type="SAM" id="Phobius"/>
    </source>
</evidence>
<feature type="transmembrane region" description="Helical" evidence="11">
    <location>
        <begin position="105"/>
        <end position="124"/>
    </location>
</feature>
<evidence type="ECO:0000256" key="10">
    <source>
        <dbReference type="SAM" id="MobiDB-lite"/>
    </source>
</evidence>
<evidence type="ECO:0000256" key="8">
    <source>
        <dbReference type="ARBA" id="ARBA00023136"/>
    </source>
</evidence>
<comment type="caution">
    <text evidence="14">The sequence shown here is derived from an EMBL/GenBank/DDBJ whole genome shotgun (WGS) entry which is preliminary data.</text>
</comment>
<keyword evidence="15" id="KW-1185">Reference proteome</keyword>
<dbReference type="InterPro" id="IPR017871">
    <property type="entry name" value="ABC_transporter-like_CS"/>
</dbReference>
<dbReference type="GO" id="GO:0140359">
    <property type="term" value="F:ABC-type transporter activity"/>
    <property type="evidence" value="ECO:0007669"/>
    <property type="project" value="InterPro"/>
</dbReference>
<evidence type="ECO:0000259" key="12">
    <source>
        <dbReference type="PROSITE" id="PS50893"/>
    </source>
</evidence>
<feature type="domain" description="ABC transporter" evidence="12">
    <location>
        <begin position="1250"/>
        <end position="1499"/>
    </location>
</feature>
<dbReference type="PROSITE" id="PS00211">
    <property type="entry name" value="ABC_TRANSPORTER_1"/>
    <property type="match status" value="2"/>
</dbReference>
<dbReference type="GO" id="GO:0005886">
    <property type="term" value="C:plasma membrane"/>
    <property type="evidence" value="ECO:0007669"/>
    <property type="project" value="UniProtKB-SubCell"/>
</dbReference>
<feature type="transmembrane region" description="Helical" evidence="11">
    <location>
        <begin position="529"/>
        <end position="546"/>
    </location>
</feature>
<dbReference type="CDD" id="cd03244">
    <property type="entry name" value="ABCC_MRP_domain2"/>
    <property type="match status" value="1"/>
</dbReference>
<evidence type="ECO:0000256" key="6">
    <source>
        <dbReference type="ARBA" id="ARBA00022840"/>
    </source>
</evidence>
<dbReference type="PANTHER" id="PTHR24223">
    <property type="entry name" value="ATP-BINDING CASSETTE SUB-FAMILY C"/>
    <property type="match status" value="1"/>
</dbReference>
<feature type="transmembrane region" description="Helical" evidence="11">
    <location>
        <begin position="39"/>
        <end position="60"/>
    </location>
</feature>
<evidence type="ECO:0000256" key="1">
    <source>
        <dbReference type="ARBA" id="ARBA00004651"/>
    </source>
</evidence>
<dbReference type="GO" id="GO:0005524">
    <property type="term" value="F:ATP binding"/>
    <property type="evidence" value="ECO:0007669"/>
    <property type="project" value="UniProtKB-KW"/>
</dbReference>
<dbReference type="Pfam" id="PF00664">
    <property type="entry name" value="ABC_membrane"/>
    <property type="match status" value="2"/>
</dbReference>
<evidence type="ECO:0000256" key="4">
    <source>
        <dbReference type="ARBA" id="ARBA00022692"/>
    </source>
</evidence>
<keyword evidence="7 11" id="KW-1133">Transmembrane helix</keyword>
<dbReference type="CDD" id="cd18580">
    <property type="entry name" value="ABC_6TM_ABCC_D2"/>
    <property type="match status" value="1"/>
</dbReference>
<dbReference type="SMART" id="SM00382">
    <property type="entry name" value="AAA"/>
    <property type="match status" value="2"/>
</dbReference>
<feature type="transmembrane region" description="Helical" evidence="11">
    <location>
        <begin position="1057"/>
        <end position="1081"/>
    </location>
</feature>
<comment type="subcellular location">
    <subcellularLocation>
        <location evidence="1">Cell membrane</location>
        <topology evidence="1">Multi-pass membrane protein</topology>
    </subcellularLocation>
</comment>
<dbReference type="InterPro" id="IPR056227">
    <property type="entry name" value="TMD0_ABC"/>
</dbReference>
<evidence type="ECO:0000313" key="14">
    <source>
        <dbReference type="EMBL" id="KAK0717470.1"/>
    </source>
</evidence>
<dbReference type="EMBL" id="JAUIRO010000004">
    <property type="protein sequence ID" value="KAK0717470.1"/>
    <property type="molecule type" value="Genomic_DNA"/>
</dbReference>
<feature type="transmembrane region" description="Helical" evidence="11">
    <location>
        <begin position="313"/>
        <end position="332"/>
    </location>
</feature>
<dbReference type="InterPro" id="IPR050173">
    <property type="entry name" value="ABC_transporter_C-like"/>
</dbReference>
<keyword evidence="4 11" id="KW-0812">Transmembrane</keyword>
<dbReference type="Pfam" id="PF00005">
    <property type="entry name" value="ABC_tran"/>
    <property type="match status" value="2"/>
</dbReference>
<feature type="transmembrane region" description="Helical" evidence="11">
    <location>
        <begin position="1141"/>
        <end position="1168"/>
    </location>
</feature>
<feature type="region of interest" description="Disordered" evidence="10">
    <location>
        <begin position="872"/>
        <end position="900"/>
    </location>
</feature>
<feature type="transmembrane region" description="Helical" evidence="11">
    <location>
        <begin position="162"/>
        <end position="180"/>
    </location>
</feature>
<feature type="domain" description="ABC transmembrane type-1" evidence="13">
    <location>
        <begin position="281"/>
        <end position="555"/>
    </location>
</feature>